<evidence type="ECO:0000313" key="2">
    <source>
        <dbReference type="Proteomes" id="UP000834106"/>
    </source>
</evidence>
<dbReference type="EMBL" id="OU503037">
    <property type="protein sequence ID" value="CAI9756956.1"/>
    <property type="molecule type" value="Genomic_DNA"/>
</dbReference>
<accession>A0AAD2DMN3</accession>
<dbReference type="AlphaFoldDB" id="A0AAD2DMN3"/>
<dbReference type="Proteomes" id="UP000834106">
    <property type="component" value="Chromosome 2"/>
</dbReference>
<proteinExistence type="predicted"/>
<keyword evidence="2" id="KW-1185">Reference proteome</keyword>
<organism evidence="1 2">
    <name type="scientific">Fraxinus pennsylvanica</name>
    <dbReference type="NCBI Taxonomy" id="56036"/>
    <lineage>
        <taxon>Eukaryota</taxon>
        <taxon>Viridiplantae</taxon>
        <taxon>Streptophyta</taxon>
        <taxon>Embryophyta</taxon>
        <taxon>Tracheophyta</taxon>
        <taxon>Spermatophyta</taxon>
        <taxon>Magnoliopsida</taxon>
        <taxon>eudicotyledons</taxon>
        <taxon>Gunneridae</taxon>
        <taxon>Pentapetalae</taxon>
        <taxon>asterids</taxon>
        <taxon>lamiids</taxon>
        <taxon>Lamiales</taxon>
        <taxon>Oleaceae</taxon>
        <taxon>Oleeae</taxon>
        <taxon>Fraxinus</taxon>
    </lineage>
</organism>
<evidence type="ECO:0000313" key="1">
    <source>
        <dbReference type="EMBL" id="CAI9756956.1"/>
    </source>
</evidence>
<gene>
    <name evidence="1" type="ORF">FPE_LOCUS4386</name>
</gene>
<protein>
    <submittedName>
        <fullName evidence="1">Uncharacterized protein</fullName>
    </submittedName>
</protein>
<name>A0AAD2DMN3_9LAMI</name>
<reference evidence="1" key="1">
    <citation type="submission" date="2023-05" db="EMBL/GenBank/DDBJ databases">
        <authorList>
            <person name="Huff M."/>
        </authorList>
    </citation>
    <scope>NUCLEOTIDE SEQUENCE</scope>
</reference>
<sequence>MNTRIGRRPLIFFALVVYWKSYLPRMHPLSSPPPLLRPSKTHYNSNWCLIINALSMENRLANKIDKPRKCPPKLNLNPSNIKNQIYELLACPQKEQAVLSALFGISSSLPSESSSESDSSDSPLGTSFRSEFYLVSTADDNFGFRSFAIGNDLKDRFQYQQHGNSDSVSTSWNAPKDSAALSEQFVRDYAVDAQGS</sequence>